<dbReference type="Proteomes" id="UP000646827">
    <property type="component" value="Unassembled WGS sequence"/>
</dbReference>
<proteinExistence type="predicted"/>
<sequence length="171" mass="19485">MGPLTKRQKRAHEQLKNSTDGRFKKLACTEENNVTDVSNNSEISVEDDFEILAGLEVEEAPEVDEVLEEDSKPSFPIKWKRVKPHHLVENIGALVELSNITMINRLNDKNSDDSDDSDEIVENPPSLMSIQEAYNQITPIVAPAMNAKKDSQRGMADYELRKYIGVYIYFW</sequence>
<feature type="compositionally biased region" description="Basic residues" evidence="1">
    <location>
        <begin position="1"/>
        <end position="10"/>
    </location>
</feature>
<organism evidence="2 3">
    <name type="scientific">Circinella minor</name>
    <dbReference type="NCBI Taxonomy" id="1195481"/>
    <lineage>
        <taxon>Eukaryota</taxon>
        <taxon>Fungi</taxon>
        <taxon>Fungi incertae sedis</taxon>
        <taxon>Mucoromycota</taxon>
        <taxon>Mucoromycotina</taxon>
        <taxon>Mucoromycetes</taxon>
        <taxon>Mucorales</taxon>
        <taxon>Lichtheimiaceae</taxon>
        <taxon>Circinella</taxon>
    </lineage>
</organism>
<evidence type="ECO:0000313" key="2">
    <source>
        <dbReference type="EMBL" id="KAG2222695.1"/>
    </source>
</evidence>
<comment type="caution">
    <text evidence="2">The sequence shown here is derived from an EMBL/GenBank/DDBJ whole genome shotgun (WGS) entry which is preliminary data.</text>
</comment>
<evidence type="ECO:0000313" key="3">
    <source>
        <dbReference type="Proteomes" id="UP000646827"/>
    </source>
</evidence>
<name>A0A8H7VJC7_9FUNG</name>
<accession>A0A8H7VJC7</accession>
<evidence type="ECO:0000256" key="1">
    <source>
        <dbReference type="SAM" id="MobiDB-lite"/>
    </source>
</evidence>
<dbReference type="AlphaFoldDB" id="A0A8H7VJC7"/>
<reference evidence="2 3" key="1">
    <citation type="submission" date="2020-12" db="EMBL/GenBank/DDBJ databases">
        <title>Metabolic potential, ecology and presence of endohyphal bacteria is reflected in genomic diversity of Mucoromycotina.</title>
        <authorList>
            <person name="Muszewska A."/>
            <person name="Okrasinska A."/>
            <person name="Steczkiewicz K."/>
            <person name="Drgas O."/>
            <person name="Orlowska M."/>
            <person name="Perlinska-Lenart U."/>
            <person name="Aleksandrzak-Piekarczyk T."/>
            <person name="Szatraj K."/>
            <person name="Zielenkiewicz U."/>
            <person name="Pilsyk S."/>
            <person name="Malc E."/>
            <person name="Mieczkowski P."/>
            <person name="Kruszewska J.S."/>
            <person name="Biernat P."/>
            <person name="Pawlowska J."/>
        </authorList>
    </citation>
    <scope>NUCLEOTIDE SEQUENCE [LARGE SCALE GENOMIC DNA]</scope>
    <source>
        <strain evidence="2 3">CBS 142.35</strain>
    </source>
</reference>
<dbReference type="OrthoDB" id="2299025at2759"/>
<protein>
    <submittedName>
        <fullName evidence="2">Uncharacterized protein</fullName>
    </submittedName>
</protein>
<feature type="compositionally biased region" description="Basic and acidic residues" evidence="1">
    <location>
        <begin position="11"/>
        <end position="22"/>
    </location>
</feature>
<feature type="region of interest" description="Disordered" evidence="1">
    <location>
        <begin position="1"/>
        <end position="22"/>
    </location>
</feature>
<keyword evidence="3" id="KW-1185">Reference proteome</keyword>
<dbReference type="EMBL" id="JAEPRB010000077">
    <property type="protein sequence ID" value="KAG2222695.1"/>
    <property type="molecule type" value="Genomic_DNA"/>
</dbReference>
<gene>
    <name evidence="2" type="ORF">INT45_013509</name>
</gene>